<evidence type="ECO:0000313" key="2">
    <source>
        <dbReference type="EMBL" id="AKT42868.1"/>
    </source>
</evidence>
<dbReference type="GO" id="GO:0016301">
    <property type="term" value="F:kinase activity"/>
    <property type="evidence" value="ECO:0007669"/>
    <property type="project" value="UniProtKB-KW"/>
</dbReference>
<dbReference type="PROSITE" id="PS50146">
    <property type="entry name" value="DAGK"/>
    <property type="match status" value="1"/>
</dbReference>
<dbReference type="Gene3D" id="3.40.50.10330">
    <property type="entry name" value="Probable inorganic polyphosphate/atp-NAD kinase, domain 1"/>
    <property type="match status" value="1"/>
</dbReference>
<evidence type="ECO:0000259" key="1">
    <source>
        <dbReference type="PROSITE" id="PS50146"/>
    </source>
</evidence>
<proteinExistence type="predicted"/>
<reference evidence="2 3" key="1">
    <citation type="submission" date="2015-07" db="EMBL/GenBank/DDBJ databases">
        <title>Genome analysis of myxobacterium Chondromyces crocatus Cm c5 reveals a high potential for natural compound synthesis and the genetic basis for the loss of fruiting body formation.</title>
        <authorList>
            <person name="Zaburannyi N."/>
            <person name="Bunk B."/>
            <person name="Maier J."/>
            <person name="Overmann J."/>
            <person name="Mueller R."/>
        </authorList>
    </citation>
    <scope>NUCLEOTIDE SEQUENCE [LARGE SCALE GENOMIC DNA]</scope>
    <source>
        <strain evidence="2 3">Cm c5</strain>
    </source>
</reference>
<dbReference type="InterPro" id="IPR001206">
    <property type="entry name" value="Diacylglycerol_kinase_cat_dom"/>
</dbReference>
<organism evidence="2 3">
    <name type="scientific">Chondromyces crocatus</name>
    <dbReference type="NCBI Taxonomy" id="52"/>
    <lineage>
        <taxon>Bacteria</taxon>
        <taxon>Pseudomonadati</taxon>
        <taxon>Myxococcota</taxon>
        <taxon>Polyangia</taxon>
        <taxon>Polyangiales</taxon>
        <taxon>Polyangiaceae</taxon>
        <taxon>Chondromyces</taxon>
    </lineage>
</organism>
<dbReference type="Pfam" id="PF00781">
    <property type="entry name" value="DAGK_cat"/>
    <property type="match status" value="1"/>
</dbReference>
<evidence type="ECO:0000313" key="3">
    <source>
        <dbReference type="Proteomes" id="UP000067626"/>
    </source>
</evidence>
<dbReference type="EMBL" id="CP012159">
    <property type="protein sequence ID" value="AKT42868.1"/>
    <property type="molecule type" value="Genomic_DNA"/>
</dbReference>
<dbReference type="KEGG" id="ccro:CMC5_070960"/>
<dbReference type="SUPFAM" id="SSF111331">
    <property type="entry name" value="NAD kinase/diacylglycerol kinase-like"/>
    <property type="match status" value="1"/>
</dbReference>
<sequence>MVNLRARRGSERIARACQAEIPSAQVHMSRSMGDLQRFTAALGDAPPELIVSAGGDGTALALINTWRASAGTVELPGAAALGLLPLGTGNGWANAVGAPSWRKALATLGDLVRRPASALPRRRFDLVEVEGLVGPFAGTGWDAELIDDFNAQKTGPGILPARYRKGLAGYLQGLFLRTIPRNLSRRALAEVEITNTGEDALTVDEAGRVVPLPGGEHGKVLYRGPASVCGAGTASEWGFGFRAFPFAGVMPRRLHLRIYSGTAAEATLRMSALWRGEHPLPKMHNWLVTSCHAVFSRPVPFQVGGDRLGMREAVDYGLAGGHVDLLDWTALRAH</sequence>
<dbReference type="PATRIC" id="fig|52.7.peg.7790"/>
<keyword evidence="2" id="KW-0808">Transferase</keyword>
<dbReference type="InterPro" id="IPR017438">
    <property type="entry name" value="ATP-NAD_kinase_N"/>
</dbReference>
<protein>
    <submittedName>
        <fullName evidence="2">Diacylglycerol kinase</fullName>
    </submittedName>
</protein>
<gene>
    <name evidence="2" type="primary">dgkA</name>
    <name evidence="2" type="ORF">CMC5_070960</name>
</gene>
<dbReference type="STRING" id="52.CMC5_070960"/>
<dbReference type="Proteomes" id="UP000067626">
    <property type="component" value="Chromosome"/>
</dbReference>
<feature type="domain" description="DAGKc" evidence="1">
    <location>
        <begin position="33"/>
        <end position="135"/>
    </location>
</feature>
<dbReference type="OrthoDB" id="5504398at2"/>
<keyword evidence="3" id="KW-1185">Reference proteome</keyword>
<dbReference type="InterPro" id="IPR016064">
    <property type="entry name" value="NAD/diacylglycerol_kinase_sf"/>
</dbReference>
<keyword evidence="2" id="KW-0418">Kinase</keyword>
<name>A0A0K1EQG6_CHOCO</name>
<accession>A0A0K1EQG6</accession>
<dbReference type="AlphaFoldDB" id="A0A0K1EQG6"/>